<evidence type="ECO:0000256" key="5">
    <source>
        <dbReference type="SAM" id="SignalP"/>
    </source>
</evidence>
<organism evidence="7">
    <name type="scientific">Odontella aurita</name>
    <dbReference type="NCBI Taxonomy" id="265563"/>
    <lineage>
        <taxon>Eukaryota</taxon>
        <taxon>Sar</taxon>
        <taxon>Stramenopiles</taxon>
        <taxon>Ochrophyta</taxon>
        <taxon>Bacillariophyta</taxon>
        <taxon>Mediophyceae</taxon>
        <taxon>Biddulphiophycidae</taxon>
        <taxon>Eupodiscales</taxon>
        <taxon>Odontellaceae</taxon>
        <taxon>Odontella</taxon>
    </lineage>
</organism>
<feature type="signal peptide" evidence="5">
    <location>
        <begin position="1"/>
        <end position="15"/>
    </location>
</feature>
<name>A0A7S4MFF6_9STRA</name>
<dbReference type="InterPro" id="IPR002569">
    <property type="entry name" value="Met_Sox_Rdtase_MsrA_dom"/>
</dbReference>
<dbReference type="Gene3D" id="3.30.1060.10">
    <property type="entry name" value="Peptide methionine sulphoxide reductase MsrA"/>
    <property type="match status" value="1"/>
</dbReference>
<feature type="chain" id="PRO_5030515658" description="peptide-methionine (S)-S-oxide reductase" evidence="5">
    <location>
        <begin position="16"/>
        <end position="302"/>
    </location>
</feature>
<dbReference type="Pfam" id="PF01625">
    <property type="entry name" value="PMSR"/>
    <property type="match status" value="1"/>
</dbReference>
<evidence type="ECO:0000256" key="4">
    <source>
        <dbReference type="ARBA" id="ARBA00030643"/>
    </source>
</evidence>
<comment type="similarity">
    <text evidence="1">Belongs to the MsrA Met sulfoxide reductase family.</text>
</comment>
<sequence length="302" mass="32689">MRWLLVFALIPGASGFTGTALRPLAFEGSRKSMRLESVKEPFVAGSNKYVSSRRSMLDGLVPILTVAAAYVVDPLSAKATDHAGSDDLIDVYFGCGCFWHVQHEFVEAERQILGRSDKEISARAGYAGGRAGSDDGKVCYHNAAFIADYGQLGHAEIVSLRIPPSKFEEFAVEYFKLFDKEGFRPDQFGDKGSEYRNLIGIPGGARGELSQKLVKASVATGDKLDFAVGKGDDKDIPKVVFVMDTDAYPSFVAEQYHQFHDGFNFGENYPASYNRLASMFAKSGESFGSCPNGALGVGIGGL</sequence>
<reference evidence="7" key="1">
    <citation type="submission" date="2021-01" db="EMBL/GenBank/DDBJ databases">
        <authorList>
            <person name="Corre E."/>
            <person name="Pelletier E."/>
            <person name="Niang G."/>
            <person name="Scheremetjew M."/>
            <person name="Finn R."/>
            <person name="Kale V."/>
            <person name="Holt S."/>
            <person name="Cochrane G."/>
            <person name="Meng A."/>
            <person name="Brown T."/>
            <person name="Cohen L."/>
        </authorList>
    </citation>
    <scope>NUCLEOTIDE SEQUENCE</scope>
    <source>
        <strain evidence="7">Isolate 1302-5</strain>
    </source>
</reference>
<evidence type="ECO:0000256" key="2">
    <source>
        <dbReference type="ARBA" id="ARBA00012502"/>
    </source>
</evidence>
<dbReference type="AlphaFoldDB" id="A0A7S4MFF6"/>
<evidence type="ECO:0000256" key="1">
    <source>
        <dbReference type="ARBA" id="ARBA00005591"/>
    </source>
</evidence>
<gene>
    <name evidence="7" type="ORF">OAUR00152_LOCUS7473</name>
</gene>
<keyword evidence="5" id="KW-0732">Signal</keyword>
<dbReference type="SUPFAM" id="SSF55068">
    <property type="entry name" value="Peptide methionine sulfoxide reductase"/>
    <property type="match status" value="1"/>
</dbReference>
<dbReference type="InterPro" id="IPR036509">
    <property type="entry name" value="Met_Sox_Rdtase_MsrA_sf"/>
</dbReference>
<keyword evidence="3" id="KW-0560">Oxidoreductase</keyword>
<feature type="domain" description="Peptide methionine sulphoxide reductase MsrA" evidence="6">
    <location>
        <begin position="91"/>
        <end position="258"/>
    </location>
</feature>
<evidence type="ECO:0000256" key="3">
    <source>
        <dbReference type="ARBA" id="ARBA00023002"/>
    </source>
</evidence>
<evidence type="ECO:0000313" key="7">
    <source>
        <dbReference type="EMBL" id="CAE2218679.1"/>
    </source>
</evidence>
<protein>
    <recommendedName>
        <fullName evidence="2">peptide-methionine (S)-S-oxide reductase</fullName>
        <ecNumber evidence="2">1.8.4.11</ecNumber>
    </recommendedName>
    <alternativeName>
        <fullName evidence="4">Peptide-methionine (S)-S-oxide reductase</fullName>
    </alternativeName>
</protein>
<dbReference type="GO" id="GO:0008113">
    <property type="term" value="F:peptide-methionine (S)-S-oxide reductase activity"/>
    <property type="evidence" value="ECO:0007669"/>
    <property type="project" value="UniProtKB-EC"/>
</dbReference>
<dbReference type="EMBL" id="HBKQ01011123">
    <property type="protein sequence ID" value="CAE2218679.1"/>
    <property type="molecule type" value="Transcribed_RNA"/>
</dbReference>
<proteinExistence type="inferred from homology"/>
<evidence type="ECO:0000259" key="6">
    <source>
        <dbReference type="Pfam" id="PF01625"/>
    </source>
</evidence>
<dbReference type="EC" id="1.8.4.11" evidence="2"/>
<accession>A0A7S4MFF6</accession>